<dbReference type="GO" id="GO:0019825">
    <property type="term" value="F:oxygen binding"/>
    <property type="evidence" value="ECO:0007669"/>
    <property type="project" value="InterPro"/>
</dbReference>
<dbReference type="Gene3D" id="1.10.490.10">
    <property type="entry name" value="Globins"/>
    <property type="match status" value="1"/>
</dbReference>
<evidence type="ECO:0000313" key="1">
    <source>
        <dbReference type="EMBL" id="MBK1828765.1"/>
    </source>
</evidence>
<gene>
    <name evidence="1" type="ORF">JIN81_17150</name>
</gene>
<proteinExistence type="predicted"/>
<dbReference type="InterPro" id="IPR009050">
    <property type="entry name" value="Globin-like_sf"/>
</dbReference>
<dbReference type="CDD" id="cd08916">
    <property type="entry name" value="TrHb3_P"/>
    <property type="match status" value="1"/>
</dbReference>
<organism evidence="1 2">
    <name type="scientific">Haloferula rosea</name>
    <dbReference type="NCBI Taxonomy" id="490093"/>
    <lineage>
        <taxon>Bacteria</taxon>
        <taxon>Pseudomonadati</taxon>
        <taxon>Verrucomicrobiota</taxon>
        <taxon>Verrucomicrobiia</taxon>
        <taxon>Verrucomicrobiales</taxon>
        <taxon>Verrucomicrobiaceae</taxon>
        <taxon>Haloferula</taxon>
    </lineage>
</organism>
<name>A0A934RI82_9BACT</name>
<evidence type="ECO:0000313" key="2">
    <source>
        <dbReference type="Proteomes" id="UP000658278"/>
    </source>
</evidence>
<dbReference type="SUPFAM" id="SSF46458">
    <property type="entry name" value="Globin-like"/>
    <property type="match status" value="1"/>
</dbReference>
<dbReference type="AlphaFoldDB" id="A0A934RI82"/>
<reference evidence="1" key="1">
    <citation type="submission" date="2021-01" db="EMBL/GenBank/DDBJ databases">
        <title>Modified the classification status of verrucomicrobia.</title>
        <authorList>
            <person name="Feng X."/>
        </authorList>
    </citation>
    <scope>NUCLEOTIDE SEQUENCE</scope>
    <source>
        <strain evidence="1">KCTC 22201</strain>
    </source>
</reference>
<dbReference type="InterPro" id="IPR012292">
    <property type="entry name" value="Globin/Proto"/>
</dbReference>
<dbReference type="GO" id="GO:0020037">
    <property type="term" value="F:heme binding"/>
    <property type="evidence" value="ECO:0007669"/>
    <property type="project" value="InterPro"/>
</dbReference>
<dbReference type="RefSeq" id="WP_200282832.1">
    <property type="nucleotide sequence ID" value="NZ_JAENII010000017.1"/>
</dbReference>
<comment type="caution">
    <text evidence="1">The sequence shown here is derived from an EMBL/GenBank/DDBJ whole genome shotgun (WGS) entry which is preliminary data.</text>
</comment>
<protein>
    <submittedName>
        <fullName evidence="1">Group III truncated hemoglobin</fullName>
    </submittedName>
</protein>
<accession>A0A934RI82</accession>
<sequence length="158" mass="18096">MSERSTDAKRTDILGRDEIVVLVDSFYDRVRADDVIGPIFNEVVELDWSAHLPKMYAFWQTVLFRDGGFRGDPIGKHARLVPMTDMGRDKFDRWLELFSATVDDLFEGENAEHIKRCAADMANVIHSKINGVADPRVDSSKLNDEQRARYAKYRGSRS</sequence>
<keyword evidence="2" id="KW-1185">Reference proteome</keyword>
<dbReference type="EMBL" id="JAENII010000017">
    <property type="protein sequence ID" value="MBK1828765.1"/>
    <property type="molecule type" value="Genomic_DNA"/>
</dbReference>
<dbReference type="Proteomes" id="UP000658278">
    <property type="component" value="Unassembled WGS sequence"/>
</dbReference>